<evidence type="ECO:0000259" key="4">
    <source>
        <dbReference type="PROSITE" id="PS50076"/>
    </source>
</evidence>
<gene>
    <name evidence="5" type="ORF">NJ959_19200</name>
</gene>
<dbReference type="InterPro" id="IPR011990">
    <property type="entry name" value="TPR-like_helical_dom_sf"/>
</dbReference>
<dbReference type="CDD" id="cd06257">
    <property type="entry name" value="DnaJ"/>
    <property type="match status" value="1"/>
</dbReference>
<dbReference type="Proteomes" id="UP001204953">
    <property type="component" value="Unassembled WGS sequence"/>
</dbReference>
<dbReference type="Gene3D" id="1.10.287.110">
    <property type="entry name" value="DnaJ domain"/>
    <property type="match status" value="1"/>
</dbReference>
<accession>A0AAE3KNP3</accession>
<keyword evidence="1" id="KW-0143">Chaperone</keyword>
<dbReference type="InterPro" id="IPR051938">
    <property type="entry name" value="Apopto_cytoskel_mod"/>
</dbReference>
<dbReference type="InterPro" id="IPR019734">
    <property type="entry name" value="TPR_rpt"/>
</dbReference>
<keyword evidence="6" id="KW-1185">Reference proteome</keyword>
<dbReference type="PANTHER" id="PTHR44145">
    <property type="entry name" value="DNAJ HOMOLOG SUBFAMILY A MEMBER 3, MITOCHONDRIAL"/>
    <property type="match status" value="1"/>
</dbReference>
<feature type="repeat" description="TPR" evidence="2">
    <location>
        <begin position="157"/>
        <end position="190"/>
    </location>
</feature>
<dbReference type="Pfam" id="PF00226">
    <property type="entry name" value="DnaJ"/>
    <property type="match status" value="1"/>
</dbReference>
<dbReference type="InterPro" id="IPR001623">
    <property type="entry name" value="DnaJ_domain"/>
</dbReference>
<comment type="caution">
    <text evidence="5">The sequence shown here is derived from an EMBL/GenBank/DDBJ whole genome shotgun (WGS) entry which is preliminary data.</text>
</comment>
<evidence type="ECO:0000256" key="1">
    <source>
        <dbReference type="ARBA" id="ARBA00023186"/>
    </source>
</evidence>
<evidence type="ECO:0000313" key="5">
    <source>
        <dbReference type="EMBL" id="MCP2730559.1"/>
    </source>
</evidence>
<feature type="domain" description="J" evidence="4">
    <location>
        <begin position="5"/>
        <end position="63"/>
    </location>
</feature>
<dbReference type="SUPFAM" id="SSF48452">
    <property type="entry name" value="TPR-like"/>
    <property type="match status" value="1"/>
</dbReference>
<dbReference type="RefSeq" id="WP_254013315.1">
    <property type="nucleotide sequence ID" value="NZ_JAMZMM010000214.1"/>
</dbReference>
<reference evidence="5" key="1">
    <citation type="submission" date="2022-06" db="EMBL/GenBank/DDBJ databases">
        <title>New cyanobacteria of genus Symplocastrum in benthos of Lake Baikal.</title>
        <authorList>
            <person name="Sorokovikova E."/>
            <person name="Tikhonova I."/>
            <person name="Krasnopeev A."/>
            <person name="Evseev P."/>
            <person name="Gladkikh A."/>
            <person name="Belykh O."/>
        </authorList>
    </citation>
    <scope>NUCLEOTIDE SEQUENCE</scope>
    <source>
        <strain evidence="5">BBK-W-15</strain>
    </source>
</reference>
<dbReference type="SMART" id="SM00271">
    <property type="entry name" value="DnaJ"/>
    <property type="match status" value="1"/>
</dbReference>
<dbReference type="Gene3D" id="1.25.40.10">
    <property type="entry name" value="Tetratricopeptide repeat domain"/>
    <property type="match status" value="1"/>
</dbReference>
<dbReference type="InterPro" id="IPR036869">
    <property type="entry name" value="J_dom_sf"/>
</dbReference>
<dbReference type="EMBL" id="JAMZMM010000214">
    <property type="protein sequence ID" value="MCP2730559.1"/>
    <property type="molecule type" value="Genomic_DNA"/>
</dbReference>
<sequence length="208" mass="24102">MKLADYYRILGLNYGASLADIKASYRRLARKYHPDVNTDNKLLAQSKFIELTEAYKLLLNLVKLSGNPSSAVSSQAVTPEPEFKVRQESPPTVKVTRKPPSVTVYPPLSEVEQQLKWSSYNHLQQLLKEGRFARAIALVEGLAQRIPQDPEVRQWHAIAYQCWGRQLVKERQLEKARIYLKKALKTDPHNRSLWAEIEVDFRRMERMV</sequence>
<dbReference type="PANTHER" id="PTHR44145:SF3">
    <property type="entry name" value="DNAJ HOMOLOG SUBFAMILY A MEMBER 3, MITOCHONDRIAL"/>
    <property type="match status" value="1"/>
</dbReference>
<organism evidence="5 6">
    <name type="scientific">Limnofasciculus baicalensis BBK-W-15</name>
    <dbReference type="NCBI Taxonomy" id="2699891"/>
    <lineage>
        <taxon>Bacteria</taxon>
        <taxon>Bacillati</taxon>
        <taxon>Cyanobacteriota</taxon>
        <taxon>Cyanophyceae</taxon>
        <taxon>Coleofasciculales</taxon>
        <taxon>Coleofasciculaceae</taxon>
        <taxon>Limnofasciculus</taxon>
        <taxon>Limnofasciculus baicalensis</taxon>
    </lineage>
</organism>
<evidence type="ECO:0000256" key="2">
    <source>
        <dbReference type="PROSITE-ProRule" id="PRU00339"/>
    </source>
</evidence>
<keyword evidence="2" id="KW-0802">TPR repeat</keyword>
<proteinExistence type="predicted"/>
<dbReference type="AlphaFoldDB" id="A0AAE3KNP3"/>
<dbReference type="SUPFAM" id="SSF46565">
    <property type="entry name" value="Chaperone J-domain"/>
    <property type="match status" value="1"/>
</dbReference>
<dbReference type="PROSITE" id="PS50076">
    <property type="entry name" value="DNAJ_2"/>
    <property type="match status" value="1"/>
</dbReference>
<dbReference type="PRINTS" id="PR00625">
    <property type="entry name" value="JDOMAIN"/>
</dbReference>
<name>A0AAE3KNP3_9CYAN</name>
<evidence type="ECO:0000313" key="6">
    <source>
        <dbReference type="Proteomes" id="UP001204953"/>
    </source>
</evidence>
<evidence type="ECO:0000256" key="3">
    <source>
        <dbReference type="SAM" id="MobiDB-lite"/>
    </source>
</evidence>
<feature type="region of interest" description="Disordered" evidence="3">
    <location>
        <begin position="73"/>
        <end position="99"/>
    </location>
</feature>
<protein>
    <submittedName>
        <fullName evidence="5">DnaJ domain-containing protein</fullName>
    </submittedName>
</protein>
<dbReference type="PROSITE" id="PS50005">
    <property type="entry name" value="TPR"/>
    <property type="match status" value="1"/>
</dbReference>